<keyword evidence="3" id="KW-1185">Reference proteome</keyword>
<reference evidence="2 3" key="1">
    <citation type="journal article" date="2017" name="Genome Biol.">
        <title>New reference genome sequences of hot pepper reveal the massive evolution of plant disease-resistance genes by retroduplication.</title>
        <authorList>
            <person name="Kim S."/>
            <person name="Park J."/>
            <person name="Yeom S.I."/>
            <person name="Kim Y.M."/>
            <person name="Seo E."/>
            <person name="Kim K.T."/>
            <person name="Kim M.S."/>
            <person name="Lee J.M."/>
            <person name="Cheong K."/>
            <person name="Shin H.S."/>
            <person name="Kim S.B."/>
            <person name="Han K."/>
            <person name="Lee J."/>
            <person name="Park M."/>
            <person name="Lee H.A."/>
            <person name="Lee H.Y."/>
            <person name="Lee Y."/>
            <person name="Oh S."/>
            <person name="Lee J.H."/>
            <person name="Choi E."/>
            <person name="Choi E."/>
            <person name="Lee S.E."/>
            <person name="Jeon J."/>
            <person name="Kim H."/>
            <person name="Choi G."/>
            <person name="Song H."/>
            <person name="Lee J."/>
            <person name="Lee S.C."/>
            <person name="Kwon J.K."/>
            <person name="Lee H.Y."/>
            <person name="Koo N."/>
            <person name="Hong Y."/>
            <person name="Kim R.W."/>
            <person name="Kang W.H."/>
            <person name="Huh J.H."/>
            <person name="Kang B.C."/>
            <person name="Yang T.J."/>
            <person name="Lee Y.H."/>
            <person name="Bennetzen J.L."/>
            <person name="Choi D."/>
        </authorList>
    </citation>
    <scope>NUCLEOTIDE SEQUENCE [LARGE SCALE GENOMIC DNA]</scope>
    <source>
        <strain evidence="3">cv. PBC81</strain>
    </source>
</reference>
<gene>
    <name evidence="2" type="ORF">CQW23_07359</name>
</gene>
<protein>
    <submittedName>
        <fullName evidence="2">Uncharacterized protein</fullName>
    </submittedName>
</protein>
<dbReference type="AlphaFoldDB" id="A0A2G2X602"/>
<name>A0A2G2X602_CAPBA</name>
<comment type="caution">
    <text evidence="2">The sequence shown here is derived from an EMBL/GenBank/DDBJ whole genome shotgun (WGS) entry which is preliminary data.</text>
</comment>
<evidence type="ECO:0000313" key="3">
    <source>
        <dbReference type="Proteomes" id="UP000224567"/>
    </source>
</evidence>
<dbReference type="OrthoDB" id="1004946at2759"/>
<dbReference type="STRING" id="33114.A0A2G2X602"/>
<keyword evidence="1" id="KW-0853">WD repeat</keyword>
<reference evidence="3" key="2">
    <citation type="journal article" date="2017" name="J. Anim. Genet.">
        <title>Multiple reference genome sequences of hot pepper reveal the massive evolution of plant disease resistance genes by retroduplication.</title>
        <authorList>
            <person name="Kim S."/>
            <person name="Park J."/>
            <person name="Yeom S.-I."/>
            <person name="Kim Y.-M."/>
            <person name="Seo E."/>
            <person name="Kim K.-T."/>
            <person name="Kim M.-S."/>
            <person name="Lee J.M."/>
            <person name="Cheong K."/>
            <person name="Shin H.-S."/>
            <person name="Kim S.-B."/>
            <person name="Han K."/>
            <person name="Lee J."/>
            <person name="Park M."/>
            <person name="Lee H.-A."/>
            <person name="Lee H.-Y."/>
            <person name="Lee Y."/>
            <person name="Oh S."/>
            <person name="Lee J.H."/>
            <person name="Choi E."/>
            <person name="Choi E."/>
            <person name="Lee S.E."/>
            <person name="Jeon J."/>
            <person name="Kim H."/>
            <person name="Choi G."/>
            <person name="Song H."/>
            <person name="Lee J."/>
            <person name="Lee S.-C."/>
            <person name="Kwon J.-K."/>
            <person name="Lee H.-Y."/>
            <person name="Koo N."/>
            <person name="Hong Y."/>
            <person name="Kim R.W."/>
            <person name="Kang W.-H."/>
            <person name="Huh J.H."/>
            <person name="Kang B.-C."/>
            <person name="Yang T.-J."/>
            <person name="Lee Y.-H."/>
            <person name="Bennetzen J.L."/>
            <person name="Choi D."/>
        </authorList>
    </citation>
    <scope>NUCLEOTIDE SEQUENCE [LARGE SCALE GENOMIC DNA]</scope>
    <source>
        <strain evidence="3">cv. PBC81</strain>
    </source>
</reference>
<proteinExistence type="predicted"/>
<sequence length="190" mass="20795">MVASKVAAISLSFSFRQSTSSAAHPEELGALIDISKSGMITSTLGNHYILHNDAKCDTSGALWHILGINSSTQRVFGEAIGFSLLLTTLHGFQSDGEPANQLNLTIYFKVFTYLLRLMTTAVCDNTINRTKLHAVISSQTFYDLLSESGLISVDCEQQVVQQLLELDLEIVIPPFMISEGTILPNASDYY</sequence>
<dbReference type="EMBL" id="MLFT02000003">
    <property type="protein sequence ID" value="PHT52897.1"/>
    <property type="molecule type" value="Genomic_DNA"/>
</dbReference>
<organism evidence="2 3">
    <name type="scientific">Capsicum baccatum</name>
    <name type="common">Peruvian pepper</name>
    <dbReference type="NCBI Taxonomy" id="33114"/>
    <lineage>
        <taxon>Eukaryota</taxon>
        <taxon>Viridiplantae</taxon>
        <taxon>Streptophyta</taxon>
        <taxon>Embryophyta</taxon>
        <taxon>Tracheophyta</taxon>
        <taxon>Spermatophyta</taxon>
        <taxon>Magnoliopsida</taxon>
        <taxon>eudicotyledons</taxon>
        <taxon>Gunneridae</taxon>
        <taxon>Pentapetalae</taxon>
        <taxon>asterids</taxon>
        <taxon>lamiids</taxon>
        <taxon>Solanales</taxon>
        <taxon>Solanaceae</taxon>
        <taxon>Solanoideae</taxon>
        <taxon>Capsiceae</taxon>
        <taxon>Capsicum</taxon>
    </lineage>
</organism>
<dbReference type="InterPro" id="IPR051944">
    <property type="entry name" value="BEACH_domain_protein"/>
</dbReference>
<dbReference type="PANTHER" id="PTHR46108">
    <property type="entry name" value="BLUE CHEESE"/>
    <property type="match status" value="1"/>
</dbReference>
<evidence type="ECO:0000256" key="1">
    <source>
        <dbReference type="ARBA" id="ARBA00022574"/>
    </source>
</evidence>
<dbReference type="PANTHER" id="PTHR46108:SF4">
    <property type="entry name" value="BLUE CHEESE"/>
    <property type="match status" value="1"/>
</dbReference>
<evidence type="ECO:0000313" key="2">
    <source>
        <dbReference type="EMBL" id="PHT52897.1"/>
    </source>
</evidence>
<dbReference type="Proteomes" id="UP000224567">
    <property type="component" value="Unassembled WGS sequence"/>
</dbReference>
<accession>A0A2G2X602</accession>